<dbReference type="OrthoDB" id="433681at2"/>
<dbReference type="PANTHER" id="PTHR45947">
    <property type="entry name" value="SULFOQUINOVOSYL TRANSFERASE SQD2"/>
    <property type="match status" value="1"/>
</dbReference>
<dbReference type="AlphaFoldDB" id="A0A401JF93"/>
<dbReference type="InterPro" id="IPR028098">
    <property type="entry name" value="Glyco_trans_4-like_N"/>
</dbReference>
<accession>A0A401JF93</accession>
<organism evidence="3 4">
    <name type="scientific">Sulfuriferula multivorans</name>
    <dbReference type="NCBI Taxonomy" id="1559896"/>
    <lineage>
        <taxon>Bacteria</taxon>
        <taxon>Pseudomonadati</taxon>
        <taxon>Pseudomonadota</taxon>
        <taxon>Betaproteobacteria</taxon>
        <taxon>Nitrosomonadales</taxon>
        <taxon>Sulfuricellaceae</taxon>
        <taxon>Sulfuriferula</taxon>
    </lineage>
</organism>
<evidence type="ECO:0000313" key="3">
    <source>
        <dbReference type="EMBL" id="GBL46301.1"/>
    </source>
</evidence>
<keyword evidence="3" id="KW-0808">Transferase</keyword>
<reference evidence="3 4" key="1">
    <citation type="journal article" date="2019" name="Front. Microbiol.">
        <title>Genomes of Neutrophilic Sulfur-Oxidizing Chemolithoautotrophs Representing 9 Proteobacterial Species From 8 Genera.</title>
        <authorList>
            <person name="Watanabe T."/>
            <person name="Kojima H."/>
            <person name="Umezawa K."/>
            <person name="Hori C."/>
            <person name="Takasuka T.E."/>
            <person name="Kato Y."/>
            <person name="Fukui M."/>
        </authorList>
    </citation>
    <scope>NUCLEOTIDE SEQUENCE [LARGE SCALE GENOMIC DNA]</scope>
    <source>
        <strain evidence="3 4">TTN</strain>
    </source>
</reference>
<dbReference type="PANTHER" id="PTHR45947:SF3">
    <property type="entry name" value="SULFOQUINOVOSYL TRANSFERASE SQD2"/>
    <property type="match status" value="1"/>
</dbReference>
<evidence type="ECO:0000259" key="1">
    <source>
        <dbReference type="Pfam" id="PF00534"/>
    </source>
</evidence>
<dbReference type="GO" id="GO:0016757">
    <property type="term" value="F:glycosyltransferase activity"/>
    <property type="evidence" value="ECO:0007669"/>
    <property type="project" value="InterPro"/>
</dbReference>
<dbReference type="EMBL" id="BGOW01000017">
    <property type="protein sequence ID" value="GBL46301.1"/>
    <property type="molecule type" value="Genomic_DNA"/>
</dbReference>
<evidence type="ECO:0000313" key="4">
    <source>
        <dbReference type="Proteomes" id="UP000286806"/>
    </source>
</evidence>
<dbReference type="InterPro" id="IPR001296">
    <property type="entry name" value="Glyco_trans_1"/>
</dbReference>
<feature type="domain" description="Glycosyl transferase family 1" evidence="1">
    <location>
        <begin position="186"/>
        <end position="325"/>
    </location>
</feature>
<dbReference type="Pfam" id="PF13439">
    <property type="entry name" value="Glyco_transf_4"/>
    <property type="match status" value="1"/>
</dbReference>
<evidence type="ECO:0000259" key="2">
    <source>
        <dbReference type="Pfam" id="PF13439"/>
    </source>
</evidence>
<dbReference type="Pfam" id="PF00534">
    <property type="entry name" value="Glycos_transf_1"/>
    <property type="match status" value="1"/>
</dbReference>
<feature type="domain" description="Glycosyltransferase subfamily 4-like N-terminal" evidence="2">
    <location>
        <begin position="15"/>
        <end position="174"/>
    </location>
</feature>
<dbReference type="Proteomes" id="UP000286806">
    <property type="component" value="Unassembled WGS sequence"/>
</dbReference>
<name>A0A401JF93_9PROT</name>
<protein>
    <submittedName>
        <fullName evidence="3">Glycosyl transferase group 1</fullName>
    </submittedName>
</protein>
<dbReference type="Gene3D" id="3.40.50.2000">
    <property type="entry name" value="Glycogen Phosphorylase B"/>
    <property type="match status" value="2"/>
</dbReference>
<gene>
    <name evidence="3" type="ORF">SFMTTN_2114</name>
</gene>
<dbReference type="CDD" id="cd03814">
    <property type="entry name" value="GT4-like"/>
    <property type="match status" value="1"/>
</dbReference>
<dbReference type="SUPFAM" id="SSF53756">
    <property type="entry name" value="UDP-Glycosyltransferase/glycogen phosphorylase"/>
    <property type="match status" value="1"/>
</dbReference>
<dbReference type="RefSeq" id="WP_124705082.1">
    <property type="nucleotide sequence ID" value="NZ_BGOW01000017.1"/>
</dbReference>
<keyword evidence="4" id="KW-1185">Reference proteome</keyword>
<comment type="caution">
    <text evidence="3">The sequence shown here is derived from an EMBL/GenBank/DDBJ whole genome shotgun (WGS) entry which is preliminary data.</text>
</comment>
<sequence>MHIADVTMFYTPASGGVRTYLEAKHRGLAGYVQHSLVVPGPQRSHNGYVHNVAAPRIPFGHDYRFPLLTKNWVDTLTRLRPDLIEAGDPYVTAWACLEAGQRLGVPVVGFYHSDLPRLVNSRVGHWTDPVLDNYISRLYSRFDLVLAPSQVMAEKLLRLGVEKVRLQPLGVDTTQFHPRHQYLPFKQTLGISDDAYLLIFVGRAAREKNIPLLLRTMKLLGKNYHLLLVGPGMPRAVPENVSVIHEYVPADRIARYLASSDALIHAGDNETFGLVVLEAMASGIPVIGTRKGAVAELVVPGCGLLAETVSAPALAEAARNLFANGYHGMGRLARKRIEQFYGWDQILAQLLRQYHELIGYTERKIEESRRA</sequence>
<proteinExistence type="predicted"/>
<dbReference type="InterPro" id="IPR050194">
    <property type="entry name" value="Glycosyltransferase_grp1"/>
</dbReference>